<feature type="domain" description="NADP-dependent oxidoreductase" evidence="2">
    <location>
        <begin position="16"/>
        <end position="310"/>
    </location>
</feature>
<dbReference type="GO" id="GO:0005737">
    <property type="term" value="C:cytoplasm"/>
    <property type="evidence" value="ECO:0007669"/>
    <property type="project" value="TreeGrafter"/>
</dbReference>
<evidence type="ECO:0000259" key="2">
    <source>
        <dbReference type="Pfam" id="PF00248"/>
    </source>
</evidence>
<evidence type="ECO:0000313" key="3">
    <source>
        <dbReference type="EMBL" id="ATB70409.1"/>
    </source>
</evidence>
<dbReference type="InterPro" id="IPR023210">
    <property type="entry name" value="NADP_OxRdtase_dom"/>
</dbReference>
<dbReference type="SUPFAM" id="SSF51430">
    <property type="entry name" value="NAD(P)-linked oxidoreductase"/>
    <property type="match status" value="1"/>
</dbReference>
<reference evidence="4" key="1">
    <citation type="submission" date="2017-09" db="EMBL/GenBank/DDBJ databases">
        <title>The complete genome of Sulfurospirillum sp. JPD-1.</title>
        <authorList>
            <person name="Goris T."/>
        </authorList>
    </citation>
    <scope>NUCLEOTIDE SEQUENCE [LARGE SCALE GENOMIC DNA]</scope>
    <source>
        <strain evidence="4">JPD-1</strain>
    </source>
</reference>
<dbReference type="PANTHER" id="PTHR43625">
    <property type="entry name" value="AFLATOXIN B1 ALDEHYDE REDUCTASE"/>
    <property type="match status" value="1"/>
</dbReference>
<dbReference type="Gene3D" id="3.20.20.100">
    <property type="entry name" value="NADP-dependent oxidoreductase domain"/>
    <property type="match status" value="1"/>
</dbReference>
<keyword evidence="1 3" id="KW-0560">Oxidoreductase</keyword>
<dbReference type="RefSeq" id="WP_096047288.1">
    <property type="nucleotide sequence ID" value="NZ_CP023275.1"/>
</dbReference>
<dbReference type="CDD" id="cd19076">
    <property type="entry name" value="AKR_AKR13A_13D"/>
    <property type="match status" value="1"/>
</dbReference>
<evidence type="ECO:0000256" key="1">
    <source>
        <dbReference type="ARBA" id="ARBA00023002"/>
    </source>
</evidence>
<organism evidence="3 4">
    <name type="scientific">Sulfurospirillum diekertiae</name>
    <dbReference type="NCBI Taxonomy" id="1854492"/>
    <lineage>
        <taxon>Bacteria</taxon>
        <taxon>Pseudomonadati</taxon>
        <taxon>Campylobacterota</taxon>
        <taxon>Epsilonproteobacteria</taxon>
        <taxon>Campylobacterales</taxon>
        <taxon>Sulfurospirillaceae</taxon>
        <taxon>Sulfurospirillum</taxon>
    </lineage>
</organism>
<dbReference type="EC" id="1.1.1.-" evidence="3"/>
<sequence>MKTKILGKTDSKISSIGLGCMGMSFAYGQKDDKESLATLSRALELGINFWDTADIYDNGVNEELISKVLVPNRDKIFIATKFGFRTRKTHGDAFEMYVDASPKHAKEAVEKSLQRLGIDTIDLYYAHRVDPNIPVEETVGAMSELVKEGKVRYLGLSECTPEDLKKAHATHPISAVQSEYSLLTRGVEAEILPLTKALGISFIPFSPLSRGLMSNALDVTTLKEGDFRKTLPRYNGEHLKNNQNLAAAFAQFASEKNCTPAQLAIAWVIAQGDNIIPIPGTKRRTYLEDNSGAVDVNLSLLDLEAIEAIVQRYPNVGPRYNERETNYIKK</sequence>
<protein>
    <submittedName>
        <fullName evidence="3">General stress protein 69</fullName>
        <ecNumber evidence="3">1.1.1.-</ecNumber>
    </submittedName>
</protein>
<dbReference type="OrthoDB" id="5328358at2"/>
<dbReference type="KEGG" id="sulj:SJPD1_2313"/>
<gene>
    <name evidence="3" type="ORF">SJPD1_2313</name>
</gene>
<dbReference type="PANTHER" id="PTHR43625:SF40">
    <property type="entry name" value="ALDO-KETO REDUCTASE YAKC [NADP(+)]"/>
    <property type="match status" value="1"/>
</dbReference>
<dbReference type="AlphaFoldDB" id="A0A290HYG8"/>
<accession>A0A290HYG8</accession>
<name>A0A290HYG8_9BACT</name>
<dbReference type="InterPro" id="IPR036812">
    <property type="entry name" value="NAD(P)_OxRdtase_dom_sf"/>
</dbReference>
<evidence type="ECO:0000313" key="4">
    <source>
        <dbReference type="Proteomes" id="UP000217349"/>
    </source>
</evidence>
<dbReference type="InterPro" id="IPR050791">
    <property type="entry name" value="Aldo-Keto_reductase"/>
</dbReference>
<dbReference type="Pfam" id="PF00248">
    <property type="entry name" value="Aldo_ket_red"/>
    <property type="match status" value="1"/>
</dbReference>
<dbReference type="Proteomes" id="UP000217349">
    <property type="component" value="Chromosome"/>
</dbReference>
<dbReference type="EMBL" id="CP023275">
    <property type="protein sequence ID" value="ATB70409.1"/>
    <property type="molecule type" value="Genomic_DNA"/>
</dbReference>
<dbReference type="GO" id="GO:0016491">
    <property type="term" value="F:oxidoreductase activity"/>
    <property type="evidence" value="ECO:0007669"/>
    <property type="project" value="UniProtKB-KW"/>
</dbReference>
<proteinExistence type="predicted"/>